<name>X0VX94_9ZZZZ</name>
<protein>
    <submittedName>
        <fullName evidence="1">Uncharacterized protein</fullName>
    </submittedName>
</protein>
<dbReference type="AlphaFoldDB" id="X0VX94"/>
<sequence length="259" mass="27024">TPTETCITEGYDCGNPLDDCGTPLNCGTCTGTDTCESYVCTSCTPDNETVACDGFECGTADDGCEGLIDCTDACDPEDVCEDNLCVSPPTATTGDSVFTAYFSDNGVPETGLASATIDIYRISDNATKLVVDDGVLTELGGGFYTHAHTTEDNASFVSVGDAGAVITERYVQCISTIIERKIDDVLVDTWGLGEQTDTIEVNTELTVTDTGNIYTTTNNTQADVTDLKTDTAIIINDVAGVQTGTTAIIADVAVVDANV</sequence>
<gene>
    <name evidence="1" type="ORF">S01H1_53297</name>
</gene>
<feature type="non-terminal residue" evidence="1">
    <location>
        <position position="259"/>
    </location>
</feature>
<accession>X0VX94</accession>
<comment type="caution">
    <text evidence="1">The sequence shown here is derived from an EMBL/GenBank/DDBJ whole genome shotgun (WGS) entry which is preliminary data.</text>
</comment>
<reference evidence="1" key="1">
    <citation type="journal article" date="2014" name="Front. Microbiol.">
        <title>High frequency of phylogenetically diverse reductive dehalogenase-homologous genes in deep subseafloor sedimentary metagenomes.</title>
        <authorList>
            <person name="Kawai M."/>
            <person name="Futagami T."/>
            <person name="Toyoda A."/>
            <person name="Takaki Y."/>
            <person name="Nishi S."/>
            <person name="Hori S."/>
            <person name="Arai W."/>
            <person name="Tsubouchi T."/>
            <person name="Morono Y."/>
            <person name="Uchiyama I."/>
            <person name="Ito T."/>
            <person name="Fujiyama A."/>
            <person name="Inagaki F."/>
            <person name="Takami H."/>
        </authorList>
    </citation>
    <scope>NUCLEOTIDE SEQUENCE</scope>
    <source>
        <strain evidence="1">Expedition CK06-06</strain>
    </source>
</reference>
<dbReference type="EMBL" id="BARS01034510">
    <property type="protein sequence ID" value="GAG23054.1"/>
    <property type="molecule type" value="Genomic_DNA"/>
</dbReference>
<organism evidence="1">
    <name type="scientific">marine sediment metagenome</name>
    <dbReference type="NCBI Taxonomy" id="412755"/>
    <lineage>
        <taxon>unclassified sequences</taxon>
        <taxon>metagenomes</taxon>
        <taxon>ecological metagenomes</taxon>
    </lineage>
</organism>
<evidence type="ECO:0000313" key="1">
    <source>
        <dbReference type="EMBL" id="GAG23054.1"/>
    </source>
</evidence>
<proteinExistence type="predicted"/>
<feature type="non-terminal residue" evidence="1">
    <location>
        <position position="1"/>
    </location>
</feature>